<proteinExistence type="inferred from homology"/>
<comment type="subcellular location">
    <subcellularLocation>
        <location evidence="4">Cell membrane</location>
        <topology evidence="4">Lipid-anchor</topology>
    </subcellularLocation>
</comment>
<dbReference type="GO" id="GO:0009279">
    <property type="term" value="C:cell outer membrane"/>
    <property type="evidence" value="ECO:0007669"/>
    <property type="project" value="TreeGrafter"/>
</dbReference>
<evidence type="ECO:0000313" key="7">
    <source>
        <dbReference type="EMBL" id="ALO43151.1"/>
    </source>
</evidence>
<keyword evidence="2 4" id="KW-0456">Lyase</keyword>
<dbReference type="Gene3D" id="2.40.40.10">
    <property type="entry name" value="RlpA-like domain"/>
    <property type="match status" value="1"/>
</dbReference>
<keyword evidence="4" id="KW-0472">Membrane</keyword>
<dbReference type="AlphaFoldDB" id="A0A0S2K509"/>
<dbReference type="CDD" id="cd22268">
    <property type="entry name" value="DPBB_RlpA-like"/>
    <property type="match status" value="1"/>
</dbReference>
<dbReference type="InterPro" id="IPR009009">
    <property type="entry name" value="RlpA-like_DPBB"/>
</dbReference>
<dbReference type="Pfam" id="PF05036">
    <property type="entry name" value="SPOR"/>
    <property type="match status" value="1"/>
</dbReference>
<dbReference type="NCBIfam" id="TIGR00413">
    <property type="entry name" value="rlpA"/>
    <property type="match status" value="1"/>
</dbReference>
<evidence type="ECO:0000256" key="3">
    <source>
        <dbReference type="ARBA" id="ARBA00023316"/>
    </source>
</evidence>
<dbReference type="GO" id="GO:0071555">
    <property type="term" value="P:cell wall organization"/>
    <property type="evidence" value="ECO:0007669"/>
    <property type="project" value="UniProtKB-KW"/>
</dbReference>
<dbReference type="KEGG" id="pphe:PP2015_2664"/>
<protein>
    <recommendedName>
        <fullName evidence="4">Endolytic peptidoglycan transglycosylase RlpA</fullName>
        <ecNumber evidence="4">4.2.2.-</ecNumber>
    </recommendedName>
</protein>
<evidence type="ECO:0000313" key="8">
    <source>
        <dbReference type="Proteomes" id="UP000061457"/>
    </source>
</evidence>
<dbReference type="PANTHER" id="PTHR34183">
    <property type="entry name" value="ENDOLYTIC PEPTIDOGLYCAN TRANSGLYCOSYLASE RLPA"/>
    <property type="match status" value="1"/>
</dbReference>
<reference evidence="7 8" key="1">
    <citation type="submission" date="2015-11" db="EMBL/GenBank/DDBJ databases">
        <authorList>
            <person name="Zhang Y."/>
            <person name="Guo Z."/>
        </authorList>
    </citation>
    <scope>NUCLEOTIDE SEQUENCE [LARGE SCALE GENOMIC DNA]</scope>
    <source>
        <strain evidence="7 8">KCTC 12086</strain>
    </source>
</reference>
<dbReference type="InterPro" id="IPR012997">
    <property type="entry name" value="RplA"/>
</dbReference>
<dbReference type="SUPFAM" id="SSF110997">
    <property type="entry name" value="Sporulation related repeat"/>
    <property type="match status" value="1"/>
</dbReference>
<dbReference type="GO" id="GO:0000270">
    <property type="term" value="P:peptidoglycan metabolic process"/>
    <property type="evidence" value="ECO:0007669"/>
    <property type="project" value="UniProtKB-UniRule"/>
</dbReference>
<dbReference type="EMBL" id="CP013187">
    <property type="protein sequence ID" value="ALO43151.1"/>
    <property type="molecule type" value="Genomic_DNA"/>
</dbReference>
<evidence type="ECO:0000256" key="4">
    <source>
        <dbReference type="HAMAP-Rule" id="MF_02071"/>
    </source>
</evidence>
<dbReference type="PANTHER" id="PTHR34183:SF1">
    <property type="entry name" value="ENDOLYTIC PEPTIDOGLYCAN TRANSGLYCOSYLASE RLPA"/>
    <property type="match status" value="1"/>
</dbReference>
<keyword evidence="3 4" id="KW-0961">Cell wall biogenesis/degradation</keyword>
<keyword evidence="4 7" id="KW-0449">Lipoprotein</keyword>
<evidence type="ECO:0000256" key="1">
    <source>
        <dbReference type="ARBA" id="ARBA00022729"/>
    </source>
</evidence>
<dbReference type="Proteomes" id="UP000061457">
    <property type="component" value="Chromosome I"/>
</dbReference>
<dbReference type="GO" id="GO:0008932">
    <property type="term" value="F:lytic endotransglycosylase activity"/>
    <property type="evidence" value="ECO:0007669"/>
    <property type="project" value="UniProtKB-UniRule"/>
</dbReference>
<keyword evidence="4" id="KW-1003">Cell membrane</keyword>
<dbReference type="InterPro" id="IPR036680">
    <property type="entry name" value="SPOR-like_sf"/>
</dbReference>
<evidence type="ECO:0000259" key="6">
    <source>
        <dbReference type="PROSITE" id="PS51724"/>
    </source>
</evidence>
<sequence length="253" mass="28372">MTKLNKAYLLALVVIIVSGCSSRYHTRQDTAPMRIPTEYEMRDAKVKAEPKSVSAGRPYVVLGKQYHPMSDEKGYKAQGTASWYGQKFHGYYTSNGEIFNMYDMTAAHKTLPLPSFVKVTNLENGKSAIVRVNDRGPFHDDRIIDLSYAAAYKLGYHNQGTAKVQIEAITLDRVVPRLTYIQVVASSNKTNIELLAQKLASQFAIDTNIAEEGGLHKLRLGPLDNDNHAQSLLENLQAGEFRQAFLLYSEQRL</sequence>
<evidence type="ECO:0000256" key="2">
    <source>
        <dbReference type="ARBA" id="ARBA00023239"/>
    </source>
</evidence>
<dbReference type="FunFam" id="2.40.40.10:FF:000003">
    <property type="entry name" value="Endolytic peptidoglycan transglycosylase RlpA"/>
    <property type="match status" value="1"/>
</dbReference>
<dbReference type="PROSITE" id="PS51724">
    <property type="entry name" value="SPOR"/>
    <property type="match status" value="1"/>
</dbReference>
<dbReference type="OrthoDB" id="9779128at2"/>
<keyword evidence="4" id="KW-0564">Palmitate</keyword>
<dbReference type="STRING" id="161398.PP2015_2664"/>
<dbReference type="HAMAP" id="MF_02071">
    <property type="entry name" value="RlpA"/>
    <property type="match status" value="1"/>
</dbReference>
<keyword evidence="8" id="KW-1185">Reference proteome</keyword>
<evidence type="ECO:0000256" key="5">
    <source>
        <dbReference type="RuleBase" id="RU003495"/>
    </source>
</evidence>
<organism evidence="7 8">
    <name type="scientific">Pseudoalteromonas phenolica</name>
    <dbReference type="NCBI Taxonomy" id="161398"/>
    <lineage>
        <taxon>Bacteria</taxon>
        <taxon>Pseudomonadati</taxon>
        <taxon>Pseudomonadota</taxon>
        <taxon>Gammaproteobacteria</taxon>
        <taxon>Alteromonadales</taxon>
        <taxon>Pseudoalteromonadaceae</taxon>
        <taxon>Pseudoalteromonas</taxon>
    </lineage>
</organism>
<dbReference type="Gene3D" id="3.30.70.1070">
    <property type="entry name" value="Sporulation related repeat"/>
    <property type="match status" value="1"/>
</dbReference>
<comment type="function">
    <text evidence="4">Lytic transglycosylase with a strong preference for naked glycan strands that lack stem peptides.</text>
</comment>
<dbReference type="PATRIC" id="fig|161398.10.peg.2719"/>
<dbReference type="InterPro" id="IPR007730">
    <property type="entry name" value="SPOR-like_dom"/>
</dbReference>
<dbReference type="PROSITE" id="PS51257">
    <property type="entry name" value="PROKAR_LIPOPROTEIN"/>
    <property type="match status" value="1"/>
</dbReference>
<accession>A0A0S2K509</accession>
<dbReference type="Pfam" id="PF03330">
    <property type="entry name" value="DPBB_1"/>
    <property type="match status" value="1"/>
</dbReference>
<gene>
    <name evidence="4" type="primary">rlpA</name>
    <name evidence="7" type="ORF">PP2015_2664</name>
</gene>
<keyword evidence="1" id="KW-0732">Signal</keyword>
<name>A0A0S2K509_9GAMM</name>
<dbReference type="InterPro" id="IPR036908">
    <property type="entry name" value="RlpA-like_sf"/>
</dbReference>
<comment type="similarity">
    <text evidence="4 5">Belongs to the RlpA family.</text>
</comment>
<dbReference type="RefSeq" id="WP_058030830.1">
    <property type="nucleotide sequence ID" value="NZ_CP013187.1"/>
</dbReference>
<feature type="domain" description="SPOR" evidence="6">
    <location>
        <begin position="173"/>
        <end position="249"/>
    </location>
</feature>
<dbReference type="EC" id="4.2.2.-" evidence="4"/>
<dbReference type="SUPFAM" id="SSF50685">
    <property type="entry name" value="Barwin-like endoglucanases"/>
    <property type="match status" value="1"/>
</dbReference>
<dbReference type="GO" id="GO:0005886">
    <property type="term" value="C:plasma membrane"/>
    <property type="evidence" value="ECO:0007669"/>
    <property type="project" value="UniProtKB-SubCell"/>
</dbReference>
<dbReference type="InterPro" id="IPR034718">
    <property type="entry name" value="RlpA"/>
</dbReference>
<dbReference type="GO" id="GO:0042834">
    <property type="term" value="F:peptidoglycan binding"/>
    <property type="evidence" value="ECO:0007669"/>
    <property type="project" value="InterPro"/>
</dbReference>